<keyword evidence="3" id="KW-1185">Reference proteome</keyword>
<evidence type="ECO:0000313" key="3">
    <source>
        <dbReference type="Proteomes" id="UP001187192"/>
    </source>
</evidence>
<feature type="region of interest" description="Disordered" evidence="1">
    <location>
        <begin position="32"/>
        <end position="63"/>
    </location>
</feature>
<protein>
    <submittedName>
        <fullName evidence="2">Uncharacterized protein</fullName>
    </submittedName>
</protein>
<evidence type="ECO:0000256" key="1">
    <source>
        <dbReference type="SAM" id="MobiDB-lite"/>
    </source>
</evidence>
<dbReference type="EMBL" id="BTGU01000020">
    <property type="protein sequence ID" value="GMN45360.1"/>
    <property type="molecule type" value="Genomic_DNA"/>
</dbReference>
<dbReference type="AlphaFoldDB" id="A0AA88A5I9"/>
<dbReference type="Proteomes" id="UP001187192">
    <property type="component" value="Unassembled WGS sequence"/>
</dbReference>
<accession>A0AA88A5I9</accession>
<reference evidence="2" key="1">
    <citation type="submission" date="2023-07" db="EMBL/GenBank/DDBJ databases">
        <title>draft genome sequence of fig (Ficus carica).</title>
        <authorList>
            <person name="Takahashi T."/>
            <person name="Nishimura K."/>
        </authorList>
    </citation>
    <scope>NUCLEOTIDE SEQUENCE</scope>
</reference>
<organism evidence="2 3">
    <name type="scientific">Ficus carica</name>
    <name type="common">Common fig</name>
    <dbReference type="NCBI Taxonomy" id="3494"/>
    <lineage>
        <taxon>Eukaryota</taxon>
        <taxon>Viridiplantae</taxon>
        <taxon>Streptophyta</taxon>
        <taxon>Embryophyta</taxon>
        <taxon>Tracheophyta</taxon>
        <taxon>Spermatophyta</taxon>
        <taxon>Magnoliopsida</taxon>
        <taxon>eudicotyledons</taxon>
        <taxon>Gunneridae</taxon>
        <taxon>Pentapetalae</taxon>
        <taxon>rosids</taxon>
        <taxon>fabids</taxon>
        <taxon>Rosales</taxon>
        <taxon>Moraceae</taxon>
        <taxon>Ficeae</taxon>
        <taxon>Ficus</taxon>
    </lineage>
</organism>
<gene>
    <name evidence="2" type="ORF">TIFTF001_014555</name>
</gene>
<evidence type="ECO:0000313" key="2">
    <source>
        <dbReference type="EMBL" id="GMN45360.1"/>
    </source>
</evidence>
<sequence>MPKISGTTPDVIAWPDRSCTVTLRRVTYKREAPRSDGDTGGVSVTSTPILKRSSRTGYSGDSIGLNSEFSRQVDMLQVHKHRVSNRPIPRVHGTTTSGASGVGRQIECCDRVPPSARTGRCDADSEGPTELVALRSCQGSSVRANGTSPGRALSGVHNGYRQCGELGSVNEVARKNLA</sequence>
<comment type="caution">
    <text evidence="2">The sequence shown here is derived from an EMBL/GenBank/DDBJ whole genome shotgun (WGS) entry which is preliminary data.</text>
</comment>
<name>A0AA88A5I9_FICCA</name>
<proteinExistence type="predicted"/>